<dbReference type="Proteomes" id="UP001596020">
    <property type="component" value="Unassembled WGS sequence"/>
</dbReference>
<dbReference type="RefSeq" id="WP_380077978.1">
    <property type="nucleotide sequence ID" value="NZ_JBHSGO010000080.1"/>
</dbReference>
<name>A0ABV9K690_9PORP</name>
<organism evidence="1 2">
    <name type="scientific">Falsiporphyromonas endometrii</name>
    <dbReference type="NCBI Taxonomy" id="1387297"/>
    <lineage>
        <taxon>Bacteria</taxon>
        <taxon>Pseudomonadati</taxon>
        <taxon>Bacteroidota</taxon>
        <taxon>Bacteroidia</taxon>
        <taxon>Bacteroidales</taxon>
        <taxon>Porphyromonadaceae</taxon>
        <taxon>Falsiporphyromonas</taxon>
    </lineage>
</organism>
<comment type="caution">
    <text evidence="1">The sequence shown here is derived from an EMBL/GenBank/DDBJ whole genome shotgun (WGS) entry which is preliminary data.</text>
</comment>
<proteinExistence type="predicted"/>
<protein>
    <submittedName>
        <fullName evidence="1">Uncharacterized protein</fullName>
    </submittedName>
</protein>
<sequence>MGIIILLTFLLIIVLLGGSFLQEGKICLVDLQQIDDFVAIKYTINRSPYHWAVKFVMRGCYLLNIVAYFNTQKATQTTLIQLQNLNFEG</sequence>
<evidence type="ECO:0000313" key="1">
    <source>
        <dbReference type="EMBL" id="MFC4665652.1"/>
    </source>
</evidence>
<gene>
    <name evidence="1" type="ORF">ACFO3G_03350</name>
</gene>
<reference evidence="2" key="1">
    <citation type="journal article" date="2019" name="Int. J. Syst. Evol. Microbiol.">
        <title>The Global Catalogue of Microorganisms (GCM) 10K type strain sequencing project: providing services to taxonomists for standard genome sequencing and annotation.</title>
        <authorList>
            <consortium name="The Broad Institute Genomics Platform"/>
            <consortium name="The Broad Institute Genome Sequencing Center for Infectious Disease"/>
            <person name="Wu L."/>
            <person name="Ma J."/>
        </authorList>
    </citation>
    <scope>NUCLEOTIDE SEQUENCE [LARGE SCALE GENOMIC DNA]</scope>
    <source>
        <strain evidence="2">CGMCC 4.7357</strain>
    </source>
</reference>
<evidence type="ECO:0000313" key="2">
    <source>
        <dbReference type="Proteomes" id="UP001596020"/>
    </source>
</evidence>
<accession>A0ABV9K690</accession>
<keyword evidence="2" id="KW-1185">Reference proteome</keyword>
<dbReference type="EMBL" id="JBHSGO010000080">
    <property type="protein sequence ID" value="MFC4665652.1"/>
    <property type="molecule type" value="Genomic_DNA"/>
</dbReference>